<feature type="compositionally biased region" description="Low complexity" evidence="2">
    <location>
        <begin position="51"/>
        <end position="68"/>
    </location>
</feature>
<protein>
    <recommendedName>
        <fullName evidence="3">EF-hand domain-containing protein</fullName>
    </recommendedName>
</protein>
<dbReference type="SMART" id="SM00054">
    <property type="entry name" value="EFh"/>
    <property type="match status" value="2"/>
</dbReference>
<keyword evidence="5" id="KW-1185">Reference proteome</keyword>
<feature type="region of interest" description="Disordered" evidence="2">
    <location>
        <begin position="1"/>
        <end position="73"/>
    </location>
</feature>
<dbReference type="InterPro" id="IPR002048">
    <property type="entry name" value="EF_hand_dom"/>
</dbReference>
<comment type="caution">
    <text evidence="4">The sequence shown here is derived from an EMBL/GenBank/DDBJ whole genome shotgun (WGS) entry which is preliminary data.</text>
</comment>
<dbReference type="PROSITE" id="PS00018">
    <property type="entry name" value="EF_HAND_1"/>
    <property type="match status" value="1"/>
</dbReference>
<feature type="compositionally biased region" description="Basic residues" evidence="2">
    <location>
        <begin position="30"/>
        <end position="50"/>
    </location>
</feature>
<evidence type="ECO:0000256" key="1">
    <source>
        <dbReference type="ARBA" id="ARBA00022837"/>
    </source>
</evidence>
<dbReference type="Pfam" id="PF13499">
    <property type="entry name" value="EF-hand_7"/>
    <property type="match status" value="1"/>
</dbReference>
<keyword evidence="1" id="KW-0106">Calcium</keyword>
<evidence type="ECO:0000256" key="2">
    <source>
        <dbReference type="SAM" id="MobiDB-lite"/>
    </source>
</evidence>
<dbReference type="Proteomes" id="UP001189429">
    <property type="component" value="Unassembled WGS sequence"/>
</dbReference>
<dbReference type="EMBL" id="CAUYUJ010016630">
    <property type="protein sequence ID" value="CAK0867311.1"/>
    <property type="molecule type" value="Genomic_DNA"/>
</dbReference>
<accession>A0ABN9V3C9</accession>
<dbReference type="InterPro" id="IPR011992">
    <property type="entry name" value="EF-hand-dom_pair"/>
</dbReference>
<dbReference type="InterPro" id="IPR018247">
    <property type="entry name" value="EF_Hand_1_Ca_BS"/>
</dbReference>
<organism evidence="4 5">
    <name type="scientific">Prorocentrum cordatum</name>
    <dbReference type="NCBI Taxonomy" id="2364126"/>
    <lineage>
        <taxon>Eukaryota</taxon>
        <taxon>Sar</taxon>
        <taxon>Alveolata</taxon>
        <taxon>Dinophyceae</taxon>
        <taxon>Prorocentrales</taxon>
        <taxon>Prorocentraceae</taxon>
        <taxon>Prorocentrum</taxon>
    </lineage>
</organism>
<feature type="region of interest" description="Disordered" evidence="2">
    <location>
        <begin position="506"/>
        <end position="527"/>
    </location>
</feature>
<reference evidence="4" key="1">
    <citation type="submission" date="2023-10" db="EMBL/GenBank/DDBJ databases">
        <authorList>
            <person name="Chen Y."/>
            <person name="Shah S."/>
            <person name="Dougan E. K."/>
            <person name="Thang M."/>
            <person name="Chan C."/>
        </authorList>
    </citation>
    <scope>NUCLEOTIDE SEQUENCE [LARGE SCALE GENOMIC DNA]</scope>
</reference>
<evidence type="ECO:0000313" key="5">
    <source>
        <dbReference type="Proteomes" id="UP001189429"/>
    </source>
</evidence>
<feature type="domain" description="EF-hand" evidence="3">
    <location>
        <begin position="419"/>
        <end position="454"/>
    </location>
</feature>
<dbReference type="CDD" id="cd00051">
    <property type="entry name" value="EFh"/>
    <property type="match status" value="1"/>
</dbReference>
<sequence>MACAGSPRRRTTLARPRAREVWRRSSSANRSRRGSRRSRRRASASRRSRSRSSLTSCTAATTRTRAGALEGGDAGLGRWRAASAVLPGPRFPPVEAAAPEVSAARGAPLQENWFNPNWSGFRRVKNVFMQMEWVADKASLHRAQTELGLSYEEEHEMHRKMHLIWDLLSRTPDEEGDAKPRWSYDVHETGKQKEVKLDPPEKHLDAESFLRLLQASFDWDSAFHSPEAALALLKDPSNTPPQRQGGEVDVGYIEACRLLRSGYFRPRDEGRNFVVVSLAEAETLRRIMHCRMGQPLLPRHPGTTLALRCIMSNNPIFDESSGFETGPRFQTSMVHQVCRFLDCQTFFKETKLSVLLRALQHDQPFARRRFLESLGGCRRRALANWSEQPIAAVLQRNWLEFDQTLSRIRAIRLRNAIEGRGLSVEATFQRYDVDNSGLLEPMEFCHALKDLGFAFTAEEVANWLETIDENDDYCISNSEFVAFVKTQANAIMGGSSANFAGQVGGAARKPVKERPQLVQKRSLRRGA</sequence>
<dbReference type="Gene3D" id="1.10.238.10">
    <property type="entry name" value="EF-hand"/>
    <property type="match status" value="1"/>
</dbReference>
<dbReference type="PROSITE" id="PS50222">
    <property type="entry name" value="EF_HAND_2"/>
    <property type="match status" value="1"/>
</dbReference>
<proteinExistence type="predicted"/>
<evidence type="ECO:0000259" key="3">
    <source>
        <dbReference type="PROSITE" id="PS50222"/>
    </source>
</evidence>
<evidence type="ECO:0000313" key="4">
    <source>
        <dbReference type="EMBL" id="CAK0867311.1"/>
    </source>
</evidence>
<dbReference type="SUPFAM" id="SSF47473">
    <property type="entry name" value="EF-hand"/>
    <property type="match status" value="1"/>
</dbReference>
<name>A0ABN9V3C9_9DINO</name>
<gene>
    <name evidence="4" type="ORF">PCOR1329_LOCUS54286</name>
</gene>